<keyword evidence="6 10" id="KW-0812">Transmembrane</keyword>
<keyword evidence="9 10" id="KW-0472">Membrane</keyword>
<sequence>MKALLKVNLLYIFLLFIIWRLLTLISSQISVFFISQKDEFTGKLFSFNNLLPNLWTFANFDGEHYLWISQYGYRQFENVFFPGYPFLTRFVALFLKDHLLSAILISNLCLLVLLFFLYKLFLLDFKKEAVYKGLILFLAFPSSFFLGFVYSESLFLLLVTLSFYFARRNKLFLASFFGGLSSLTRLVGIFTIFSTYLIWKEVNKKKKTLFLLSIIVSSFGVILFFNWKFSGDPFSFLNSQSLVSTNRTTTEIILLPQVIFRYLKIFVTADFSYNYTIALQEFFLTLVFLLVIVKNFKKMRKEYLFYSLFVVILPTLTGTLSSMPRYLLAAFPLYFYGATSIKSRFLFAIIVIMFMLIQLINTAFFVSGYWVS</sequence>
<feature type="transmembrane region" description="Helical" evidence="10">
    <location>
        <begin position="273"/>
        <end position="292"/>
    </location>
</feature>
<evidence type="ECO:0000313" key="11">
    <source>
        <dbReference type="EMBL" id="KKQ67244.1"/>
    </source>
</evidence>
<gene>
    <name evidence="11" type="ORF">US86_C0001G0171</name>
</gene>
<evidence type="ECO:0000256" key="5">
    <source>
        <dbReference type="ARBA" id="ARBA00022679"/>
    </source>
</evidence>
<dbReference type="UniPathway" id="UPA00196"/>
<dbReference type="EMBL" id="LBUP01000001">
    <property type="protein sequence ID" value="KKQ67244.1"/>
    <property type="molecule type" value="Genomic_DNA"/>
</dbReference>
<evidence type="ECO:0000256" key="10">
    <source>
        <dbReference type="SAM" id="Phobius"/>
    </source>
</evidence>
<feature type="transmembrane region" description="Helical" evidence="10">
    <location>
        <begin position="209"/>
        <end position="227"/>
    </location>
</feature>
<evidence type="ECO:0000256" key="7">
    <source>
        <dbReference type="ARBA" id="ARBA00022824"/>
    </source>
</evidence>
<evidence type="ECO:0000256" key="4">
    <source>
        <dbReference type="ARBA" id="ARBA00022676"/>
    </source>
</evidence>
<dbReference type="GO" id="GO:0004376">
    <property type="term" value="F:GPI mannosyltransferase activity"/>
    <property type="evidence" value="ECO:0007669"/>
    <property type="project" value="InterPro"/>
</dbReference>
<feature type="transmembrane region" description="Helical" evidence="10">
    <location>
        <begin position="171"/>
        <end position="197"/>
    </location>
</feature>
<dbReference type="Proteomes" id="UP000034235">
    <property type="component" value="Unassembled WGS sequence"/>
</dbReference>
<name>A0A0G0M0S7_9BACT</name>
<keyword evidence="7" id="KW-0256">Endoplasmic reticulum</keyword>
<reference evidence="11 12" key="1">
    <citation type="journal article" date="2015" name="Nature">
        <title>rRNA introns, odd ribosomes, and small enigmatic genomes across a large radiation of phyla.</title>
        <authorList>
            <person name="Brown C.T."/>
            <person name="Hug L.A."/>
            <person name="Thomas B.C."/>
            <person name="Sharon I."/>
            <person name="Castelle C.J."/>
            <person name="Singh A."/>
            <person name="Wilkins M.J."/>
            <person name="Williams K.H."/>
            <person name="Banfield J.F."/>
        </authorList>
    </citation>
    <scope>NUCLEOTIDE SEQUENCE [LARGE SCALE GENOMIC DNA]</scope>
</reference>
<protein>
    <recommendedName>
        <fullName evidence="13">Glycosyltransferase RgtA/B/C/D-like domain-containing protein</fullName>
    </recommendedName>
</protein>
<feature type="transmembrane region" description="Helical" evidence="10">
    <location>
        <begin position="99"/>
        <end position="122"/>
    </location>
</feature>
<dbReference type="PANTHER" id="PTHR12468">
    <property type="entry name" value="GPI MANNOSYLTRANSFERASE 2"/>
    <property type="match status" value="1"/>
</dbReference>
<evidence type="ECO:0008006" key="13">
    <source>
        <dbReference type="Google" id="ProtNLM"/>
    </source>
</evidence>
<evidence type="ECO:0000256" key="9">
    <source>
        <dbReference type="ARBA" id="ARBA00023136"/>
    </source>
</evidence>
<comment type="subcellular location">
    <subcellularLocation>
        <location evidence="1">Endoplasmic reticulum membrane</location>
        <topology evidence="1">Multi-pass membrane protein</topology>
    </subcellularLocation>
</comment>
<feature type="transmembrane region" description="Helical" evidence="10">
    <location>
        <begin position="134"/>
        <end position="165"/>
    </location>
</feature>
<evidence type="ECO:0000313" key="12">
    <source>
        <dbReference type="Proteomes" id="UP000034235"/>
    </source>
</evidence>
<dbReference type="PANTHER" id="PTHR12468:SF2">
    <property type="entry name" value="GPI MANNOSYLTRANSFERASE 2"/>
    <property type="match status" value="1"/>
</dbReference>
<keyword evidence="4" id="KW-0328">Glycosyltransferase</keyword>
<dbReference type="GO" id="GO:0006506">
    <property type="term" value="P:GPI anchor biosynthetic process"/>
    <property type="evidence" value="ECO:0007669"/>
    <property type="project" value="UniProtKB-UniPathway"/>
</dbReference>
<evidence type="ECO:0000256" key="2">
    <source>
        <dbReference type="ARBA" id="ARBA00004687"/>
    </source>
</evidence>
<keyword evidence="3" id="KW-0337">GPI-anchor biosynthesis</keyword>
<keyword evidence="8 10" id="KW-1133">Transmembrane helix</keyword>
<accession>A0A0G0M0S7</accession>
<evidence type="ECO:0000256" key="3">
    <source>
        <dbReference type="ARBA" id="ARBA00022502"/>
    </source>
</evidence>
<comment type="pathway">
    <text evidence="2">Glycolipid biosynthesis; glycosylphosphatidylinositol-anchor biosynthesis.</text>
</comment>
<evidence type="ECO:0000256" key="1">
    <source>
        <dbReference type="ARBA" id="ARBA00004477"/>
    </source>
</evidence>
<comment type="caution">
    <text evidence="11">The sequence shown here is derived from an EMBL/GenBank/DDBJ whole genome shotgun (WGS) entry which is preliminary data.</text>
</comment>
<dbReference type="GO" id="GO:0031501">
    <property type="term" value="C:mannosyltransferase complex"/>
    <property type="evidence" value="ECO:0007669"/>
    <property type="project" value="TreeGrafter"/>
</dbReference>
<dbReference type="GO" id="GO:0016020">
    <property type="term" value="C:membrane"/>
    <property type="evidence" value="ECO:0007669"/>
    <property type="project" value="GOC"/>
</dbReference>
<organism evidence="11 12">
    <name type="scientific">Candidatus Daviesbacteria bacterium GW2011_GWA2_38_24</name>
    <dbReference type="NCBI Taxonomy" id="1618422"/>
    <lineage>
        <taxon>Bacteria</taxon>
        <taxon>Candidatus Daviesiibacteriota</taxon>
    </lineage>
</organism>
<feature type="transmembrane region" description="Helical" evidence="10">
    <location>
        <begin position="345"/>
        <end position="371"/>
    </location>
</feature>
<evidence type="ECO:0000256" key="8">
    <source>
        <dbReference type="ARBA" id="ARBA00022989"/>
    </source>
</evidence>
<feature type="transmembrane region" description="Helical" evidence="10">
    <location>
        <begin position="9"/>
        <end position="34"/>
    </location>
</feature>
<feature type="transmembrane region" description="Helical" evidence="10">
    <location>
        <begin position="304"/>
        <end position="325"/>
    </location>
</feature>
<proteinExistence type="predicted"/>
<dbReference type="GO" id="GO:0000009">
    <property type="term" value="F:alpha-1,6-mannosyltransferase activity"/>
    <property type="evidence" value="ECO:0007669"/>
    <property type="project" value="InterPro"/>
</dbReference>
<dbReference type="InterPro" id="IPR007315">
    <property type="entry name" value="PIG-V/Gpi18"/>
</dbReference>
<evidence type="ECO:0000256" key="6">
    <source>
        <dbReference type="ARBA" id="ARBA00022692"/>
    </source>
</evidence>
<dbReference type="AlphaFoldDB" id="A0A0G0M0S7"/>
<keyword evidence="5" id="KW-0808">Transferase</keyword>